<feature type="coiled-coil region" evidence="1">
    <location>
        <begin position="401"/>
        <end position="428"/>
    </location>
</feature>
<keyword evidence="1" id="KW-0175">Coiled coil</keyword>
<protein>
    <submittedName>
        <fullName evidence="3">Uncharacterized protein</fullName>
    </submittedName>
</protein>
<feature type="compositionally biased region" description="Acidic residues" evidence="2">
    <location>
        <begin position="475"/>
        <end position="484"/>
    </location>
</feature>
<organism evidence="3 4">
    <name type="scientific">Porphyra umbilicalis</name>
    <name type="common">Purple laver</name>
    <name type="synonym">Red alga</name>
    <dbReference type="NCBI Taxonomy" id="2786"/>
    <lineage>
        <taxon>Eukaryota</taxon>
        <taxon>Rhodophyta</taxon>
        <taxon>Bangiophyceae</taxon>
        <taxon>Bangiales</taxon>
        <taxon>Bangiaceae</taxon>
        <taxon>Porphyra</taxon>
    </lineage>
</organism>
<name>A0A1X6PFJ1_PORUM</name>
<dbReference type="AlphaFoldDB" id="A0A1X6PFJ1"/>
<feature type="region of interest" description="Disordered" evidence="2">
    <location>
        <begin position="1"/>
        <end position="24"/>
    </location>
</feature>
<proteinExistence type="predicted"/>
<evidence type="ECO:0000256" key="1">
    <source>
        <dbReference type="SAM" id="Coils"/>
    </source>
</evidence>
<feature type="region of interest" description="Disordered" evidence="2">
    <location>
        <begin position="464"/>
        <end position="556"/>
    </location>
</feature>
<feature type="region of interest" description="Disordered" evidence="2">
    <location>
        <begin position="236"/>
        <end position="259"/>
    </location>
</feature>
<accession>A0A1X6PFJ1</accession>
<evidence type="ECO:0000313" key="4">
    <source>
        <dbReference type="Proteomes" id="UP000218209"/>
    </source>
</evidence>
<feature type="compositionally biased region" description="Pro residues" evidence="2">
    <location>
        <begin position="516"/>
        <end position="532"/>
    </location>
</feature>
<keyword evidence="4" id="KW-1185">Reference proteome</keyword>
<sequence length="880" mass="90575">MAGRGGSDARTPMPSTADKDNKEDMREVIAAASVALGAARGADASDGSGARFETHWAVNTQEQSFPDYMAHDSMYHHAAVARGHAQAQLEADRPPSPEPSTLPFPSFLTQSATQMLRGSTPAAASPLAASGGHAQLLQIPAVGATPPAVPLHSAAAIASTEADVHGCASSRAGGLQAEASVPMKPARALSARAGSKRPVINPGSGTQTFTPERARAAAAKRWSAAAARRRAKGVPSLASLAGAAAPSAERGTSTAAGSSAGVSSAAACSSTVGGSSTAGGSARGCEAAATAGLIALSSRSPDGARSACAVNTTPAAAASAAAPMRMAADNASASANETAFVAAAKVPGSARTTAATKAAMQVKAAKATRGERAAGGGAKVVVGSKTVRGNKDIGGRSADEITGLEADVAKLKREVSELLRLKDTLMNLIASVSLNTEQLGTHGHSIEVLAAGFAELKRQLRTACKPAPVRSPGSDVDEEDDEEPPAPKPKRVRFAATTTTLPPSQAVSISSGRAQSPPPPAPADDEVPPLPLPTDGAARPPTTAMLSPLPPRATNGVPPLDDVPPVQPAQLNSWASELRASTPAPRSRLRRPAPRVCDAVARIEAQATRQAEGSVIMQCIRDLLNPRVTKMIALATVSRHVYLDPETKFEMIVASAMEYMGVSADEANVFLLEMIDQPTKKRVRGGAKPKTVRAGAPLGMVFSHAMWAIKAVVVAAWFDAVGSSTSTMSITTAAQWKLNRRYGQSDGGRVGIIAASKQMFIHLNARQRIKEPTESGQVVVVHETAGHYGLVCTFVAEALEAVVTGVKVGGPDGDRFKRYVAEMVSLDKYLPKDSTVHNGLDIVDGSDPDRAKFPDEYMPVPDEDANNPAGAPVVAPVLVV</sequence>
<evidence type="ECO:0000256" key="2">
    <source>
        <dbReference type="SAM" id="MobiDB-lite"/>
    </source>
</evidence>
<feature type="compositionally biased region" description="Polar residues" evidence="2">
    <location>
        <begin position="496"/>
        <end position="514"/>
    </location>
</feature>
<reference evidence="3 4" key="1">
    <citation type="submission" date="2017-03" db="EMBL/GenBank/DDBJ databases">
        <title>WGS assembly of Porphyra umbilicalis.</title>
        <authorList>
            <person name="Brawley S.H."/>
            <person name="Blouin N.A."/>
            <person name="Ficko-Blean E."/>
            <person name="Wheeler G.L."/>
            <person name="Lohr M."/>
            <person name="Goodson H.V."/>
            <person name="Jenkins J.W."/>
            <person name="Blaby-Haas C.E."/>
            <person name="Helliwell K.E."/>
            <person name="Chan C."/>
            <person name="Marriage T."/>
            <person name="Bhattacharya D."/>
            <person name="Klein A.S."/>
            <person name="Badis Y."/>
            <person name="Brodie J."/>
            <person name="Cao Y."/>
            <person name="Collen J."/>
            <person name="Dittami S.M."/>
            <person name="Gachon C.M."/>
            <person name="Green B.R."/>
            <person name="Karpowicz S."/>
            <person name="Kim J.W."/>
            <person name="Kudahl U."/>
            <person name="Lin S."/>
            <person name="Michel G."/>
            <person name="Mittag M."/>
            <person name="Olson B.J."/>
            <person name="Pangilinan J."/>
            <person name="Peng Y."/>
            <person name="Qiu H."/>
            <person name="Shu S."/>
            <person name="Singer J.T."/>
            <person name="Smith A.G."/>
            <person name="Sprecher B.N."/>
            <person name="Wagner V."/>
            <person name="Wang W."/>
            <person name="Wang Z.-Y."/>
            <person name="Yan J."/>
            <person name="Yarish C."/>
            <person name="Zoeuner-Riek S."/>
            <person name="Zhuang Y."/>
            <person name="Zou Y."/>
            <person name="Lindquist E.A."/>
            <person name="Grimwood J."/>
            <person name="Barry K."/>
            <person name="Rokhsar D.S."/>
            <person name="Schmutz J."/>
            <person name="Stiller J.W."/>
            <person name="Grossman A.R."/>
            <person name="Prochnik S.E."/>
        </authorList>
    </citation>
    <scope>NUCLEOTIDE SEQUENCE [LARGE SCALE GENOMIC DNA]</scope>
    <source>
        <strain evidence="3">4086291</strain>
    </source>
</reference>
<gene>
    <name evidence="3" type="ORF">BU14_0074s0038</name>
</gene>
<feature type="region of interest" description="Disordered" evidence="2">
    <location>
        <begin position="81"/>
        <end position="104"/>
    </location>
</feature>
<dbReference type="EMBL" id="KV918788">
    <property type="protein sequence ID" value="OSX79608.1"/>
    <property type="molecule type" value="Genomic_DNA"/>
</dbReference>
<evidence type="ECO:0000313" key="3">
    <source>
        <dbReference type="EMBL" id="OSX79608.1"/>
    </source>
</evidence>
<dbReference type="Proteomes" id="UP000218209">
    <property type="component" value="Unassembled WGS sequence"/>
</dbReference>